<proteinExistence type="predicted"/>
<protein>
    <submittedName>
        <fullName evidence="1">(salmon louse) hypothetical protein</fullName>
    </submittedName>
</protein>
<organism evidence="1 2">
    <name type="scientific">Lepeophtheirus salmonis</name>
    <name type="common">Salmon louse</name>
    <name type="synonym">Caligus salmonis</name>
    <dbReference type="NCBI Taxonomy" id="72036"/>
    <lineage>
        <taxon>Eukaryota</taxon>
        <taxon>Metazoa</taxon>
        <taxon>Ecdysozoa</taxon>
        <taxon>Arthropoda</taxon>
        <taxon>Crustacea</taxon>
        <taxon>Multicrustacea</taxon>
        <taxon>Hexanauplia</taxon>
        <taxon>Copepoda</taxon>
        <taxon>Siphonostomatoida</taxon>
        <taxon>Caligidae</taxon>
        <taxon>Lepeophtheirus</taxon>
    </lineage>
</organism>
<evidence type="ECO:0000313" key="1">
    <source>
        <dbReference type="EMBL" id="CAF3044324.1"/>
    </source>
</evidence>
<accession>A0A7R8HEG6</accession>
<dbReference type="AlphaFoldDB" id="A0A7R8HEG6"/>
<dbReference type="Proteomes" id="UP000675881">
    <property type="component" value="Chromosome 9"/>
</dbReference>
<evidence type="ECO:0000313" key="2">
    <source>
        <dbReference type="Proteomes" id="UP000675881"/>
    </source>
</evidence>
<dbReference type="EMBL" id="HG994588">
    <property type="protein sequence ID" value="CAF3044324.1"/>
    <property type="molecule type" value="Genomic_DNA"/>
</dbReference>
<sequence>MKTIGILSVLLFIVCVSSFPQNRDSPVSYSKQPDGFFQYVNVPAPNEYEFGWNRGNAKDYISRYEQSRITSSDHGFDGEMKMRAMESITTNTIMYKEPTYEEPIYQEESVPVYSVPTYVPTSS</sequence>
<gene>
    <name evidence="1" type="ORF">LSAA_14735</name>
</gene>
<reference evidence="1" key="1">
    <citation type="submission" date="2021-02" db="EMBL/GenBank/DDBJ databases">
        <authorList>
            <person name="Bekaert M."/>
        </authorList>
    </citation>
    <scope>NUCLEOTIDE SEQUENCE</scope>
    <source>
        <strain evidence="1">IoA-00</strain>
    </source>
</reference>
<keyword evidence="2" id="KW-1185">Reference proteome</keyword>
<name>A0A7R8HEG6_LEPSM</name>
<dbReference type="OrthoDB" id="6372479at2759"/>